<feature type="domain" description="TonB-dependent receptor-like beta-barrel" evidence="12">
    <location>
        <begin position="259"/>
        <end position="643"/>
    </location>
</feature>
<dbReference type="InterPro" id="IPR037066">
    <property type="entry name" value="Plug_dom_sf"/>
</dbReference>
<protein>
    <submittedName>
        <fullName evidence="14">TonB-dependent receptor</fullName>
    </submittedName>
</protein>
<keyword evidence="2 10" id="KW-0813">Transport</keyword>
<dbReference type="EMBL" id="BSDX01000001">
    <property type="protein sequence ID" value="GLI52467.1"/>
    <property type="molecule type" value="Genomic_DNA"/>
</dbReference>
<feature type="domain" description="TonB-dependent receptor plug" evidence="13">
    <location>
        <begin position="45"/>
        <end position="139"/>
    </location>
</feature>
<evidence type="ECO:0000259" key="13">
    <source>
        <dbReference type="Pfam" id="PF07715"/>
    </source>
</evidence>
<evidence type="ECO:0000256" key="3">
    <source>
        <dbReference type="ARBA" id="ARBA00022452"/>
    </source>
</evidence>
<evidence type="ECO:0000313" key="14">
    <source>
        <dbReference type="EMBL" id="GLI52467.1"/>
    </source>
</evidence>
<evidence type="ECO:0000256" key="7">
    <source>
        <dbReference type="ARBA" id="ARBA00023136"/>
    </source>
</evidence>
<evidence type="ECO:0000256" key="2">
    <source>
        <dbReference type="ARBA" id="ARBA00022448"/>
    </source>
</evidence>
<comment type="subcellular location">
    <subcellularLocation>
        <location evidence="1 10">Cell outer membrane</location>
        <topology evidence="1 10">Multi-pass membrane protein</topology>
    </subcellularLocation>
</comment>
<evidence type="ECO:0000256" key="8">
    <source>
        <dbReference type="ARBA" id="ARBA00023170"/>
    </source>
</evidence>
<evidence type="ECO:0000256" key="11">
    <source>
        <dbReference type="RuleBase" id="RU003357"/>
    </source>
</evidence>
<sequence length="670" mass="76706">MKKIALFTFVIIFIISQYAYSQDKREDFKFQEITVTESKIEQISQEQTHKVDVVDKKEIETINLPNRNVSELIKYLPGNFVNPLSRNDANWGSYGGLGPKYNSWLLDGLPIDSFVDPMSLDFIYLDRIEVHRGPASVLYPNYMTMDFAGNETPLAGITNLITKDKIEKPYTNISLGYGTWNTINARVYHEGSAGPFNFFLGANYEQSDYTNYGTKPSWLNMIDDPEYKKIKGYFKTTYFFKPETKLSLFVHHTKHDGDTGRPHRGYDHQYDVVNLNFSTPFFKDFILSAKAGYRYYHRSWEEDNYPTNLSLREEDGVKQNIFPFDISVNYKHLGKSVLTAGIDSQFSTYETYSKVGGNKSIGNDVNAKSFGIYAQEKLVIDKWVLRAGLRYAYTKHDYDKLGGVEPGVSSKSWDQLIWSAGIRYNFSDNFGIFANAGSSYLVPSVKSVGGTLKESDRGVPGRNGQLPNPNLKPEKGYSFDLGADLWALSNLYFSLRGFYHITKDTIVENVVSTTPSQSQSVNAGKGYTKGAEFEVQHFISDKFKWFANFTVTDTEVKNSLDKNQDGSDIPFVPEFIANAGFTANLPYGFTVSPYLQYVGKYYDSTDKTNRRDFGDYATVNLNIRKELFRTDKYYSNLILEINNIFDKKYEMPWQFQDPGFNAMLRWELNF</sequence>
<dbReference type="PANTHER" id="PTHR30069:SF29">
    <property type="entry name" value="HEMOGLOBIN AND HEMOGLOBIN-HAPTOGLOBIN-BINDING PROTEIN 1-RELATED"/>
    <property type="match status" value="1"/>
</dbReference>
<organism evidence="14 15">
    <name type="scientific">Thermodesulfovibrio yellowstonii</name>
    <dbReference type="NCBI Taxonomy" id="28262"/>
    <lineage>
        <taxon>Bacteria</taxon>
        <taxon>Pseudomonadati</taxon>
        <taxon>Nitrospirota</taxon>
        <taxon>Thermodesulfovibrionia</taxon>
        <taxon>Thermodesulfovibrionales</taxon>
        <taxon>Thermodesulfovibrionaceae</taxon>
        <taxon>Thermodesulfovibrio</taxon>
    </lineage>
</organism>
<dbReference type="Gene3D" id="2.40.170.20">
    <property type="entry name" value="TonB-dependent receptor, beta-barrel domain"/>
    <property type="match status" value="1"/>
</dbReference>
<dbReference type="InterPro" id="IPR012910">
    <property type="entry name" value="Plug_dom"/>
</dbReference>
<comment type="caution">
    <text evidence="14">The sequence shown here is derived from an EMBL/GenBank/DDBJ whole genome shotgun (WGS) entry which is preliminary data.</text>
</comment>
<gene>
    <name evidence="14" type="ORF">TISLANDTSLP1_01600</name>
</gene>
<dbReference type="InterPro" id="IPR036942">
    <property type="entry name" value="Beta-barrel_TonB_sf"/>
</dbReference>
<accession>A0A9W6GEX4</accession>
<keyword evidence="9 10" id="KW-0998">Cell outer membrane</keyword>
<dbReference type="Proteomes" id="UP001144297">
    <property type="component" value="Unassembled WGS sequence"/>
</dbReference>
<dbReference type="PANTHER" id="PTHR30069">
    <property type="entry name" value="TONB-DEPENDENT OUTER MEMBRANE RECEPTOR"/>
    <property type="match status" value="1"/>
</dbReference>
<dbReference type="CDD" id="cd01347">
    <property type="entry name" value="ligand_gated_channel"/>
    <property type="match status" value="1"/>
</dbReference>
<dbReference type="SUPFAM" id="SSF56935">
    <property type="entry name" value="Porins"/>
    <property type="match status" value="1"/>
</dbReference>
<dbReference type="Gene3D" id="2.170.130.10">
    <property type="entry name" value="TonB-dependent receptor, plug domain"/>
    <property type="match status" value="1"/>
</dbReference>
<evidence type="ECO:0000256" key="10">
    <source>
        <dbReference type="PROSITE-ProRule" id="PRU01360"/>
    </source>
</evidence>
<keyword evidence="3 10" id="KW-1134">Transmembrane beta strand</keyword>
<keyword evidence="4 10" id="KW-0812">Transmembrane</keyword>
<keyword evidence="15" id="KW-1185">Reference proteome</keyword>
<dbReference type="AlphaFoldDB" id="A0A9W6GEX4"/>
<evidence type="ECO:0000259" key="12">
    <source>
        <dbReference type="Pfam" id="PF00593"/>
    </source>
</evidence>
<dbReference type="Pfam" id="PF07715">
    <property type="entry name" value="Plug"/>
    <property type="match status" value="1"/>
</dbReference>
<evidence type="ECO:0000256" key="6">
    <source>
        <dbReference type="ARBA" id="ARBA00023077"/>
    </source>
</evidence>
<dbReference type="PROSITE" id="PS52016">
    <property type="entry name" value="TONB_DEPENDENT_REC_3"/>
    <property type="match status" value="1"/>
</dbReference>
<keyword evidence="5" id="KW-0732">Signal</keyword>
<dbReference type="Pfam" id="PF00593">
    <property type="entry name" value="TonB_dep_Rec_b-barrel"/>
    <property type="match status" value="1"/>
</dbReference>
<comment type="similarity">
    <text evidence="10 11">Belongs to the TonB-dependent receptor family.</text>
</comment>
<keyword evidence="7 10" id="KW-0472">Membrane</keyword>
<reference evidence="14" key="1">
    <citation type="submission" date="2022-12" db="EMBL/GenBank/DDBJ databases">
        <title>Reference genome sequencing for broad-spectrum identification of bacterial and archaeal isolates by mass spectrometry.</title>
        <authorList>
            <person name="Sekiguchi Y."/>
            <person name="Tourlousse D.M."/>
        </authorList>
    </citation>
    <scope>NUCLEOTIDE SEQUENCE</scope>
    <source>
        <strain evidence="14">TSL-P1</strain>
    </source>
</reference>
<keyword evidence="6 11" id="KW-0798">TonB box</keyword>
<evidence type="ECO:0000313" key="15">
    <source>
        <dbReference type="Proteomes" id="UP001144297"/>
    </source>
</evidence>
<dbReference type="InterPro" id="IPR039426">
    <property type="entry name" value="TonB-dep_rcpt-like"/>
</dbReference>
<dbReference type="InterPro" id="IPR000531">
    <property type="entry name" value="Beta-barrel_TonB"/>
</dbReference>
<name>A0A9W6GEX4_9BACT</name>
<proteinExistence type="inferred from homology"/>
<dbReference type="GO" id="GO:0044718">
    <property type="term" value="P:siderophore transmembrane transport"/>
    <property type="evidence" value="ECO:0007669"/>
    <property type="project" value="TreeGrafter"/>
</dbReference>
<dbReference type="GO" id="GO:0015344">
    <property type="term" value="F:siderophore uptake transmembrane transporter activity"/>
    <property type="evidence" value="ECO:0007669"/>
    <property type="project" value="TreeGrafter"/>
</dbReference>
<keyword evidence="8 14" id="KW-0675">Receptor</keyword>
<evidence type="ECO:0000256" key="9">
    <source>
        <dbReference type="ARBA" id="ARBA00023237"/>
    </source>
</evidence>
<evidence type="ECO:0000256" key="5">
    <source>
        <dbReference type="ARBA" id="ARBA00022729"/>
    </source>
</evidence>
<evidence type="ECO:0000256" key="4">
    <source>
        <dbReference type="ARBA" id="ARBA00022692"/>
    </source>
</evidence>
<evidence type="ECO:0000256" key="1">
    <source>
        <dbReference type="ARBA" id="ARBA00004571"/>
    </source>
</evidence>
<dbReference type="GO" id="GO:0009279">
    <property type="term" value="C:cell outer membrane"/>
    <property type="evidence" value="ECO:0007669"/>
    <property type="project" value="UniProtKB-SubCell"/>
</dbReference>